<feature type="domain" description="SHOCT" evidence="2">
    <location>
        <begin position="57"/>
        <end position="82"/>
    </location>
</feature>
<evidence type="ECO:0000259" key="2">
    <source>
        <dbReference type="Pfam" id="PF09851"/>
    </source>
</evidence>
<feature type="transmembrane region" description="Helical" evidence="1">
    <location>
        <begin position="12"/>
        <end position="38"/>
    </location>
</feature>
<dbReference type="AlphaFoldDB" id="A0A4U8YIJ7"/>
<evidence type="ECO:0000313" key="3">
    <source>
        <dbReference type="EMBL" id="VFQ43486.1"/>
    </source>
</evidence>
<organism evidence="3 4">
    <name type="scientific">Desulfoluna butyratoxydans</name>
    <dbReference type="NCBI Taxonomy" id="231438"/>
    <lineage>
        <taxon>Bacteria</taxon>
        <taxon>Pseudomonadati</taxon>
        <taxon>Thermodesulfobacteriota</taxon>
        <taxon>Desulfobacteria</taxon>
        <taxon>Desulfobacterales</taxon>
        <taxon>Desulfolunaceae</taxon>
        <taxon>Desulfoluna</taxon>
    </lineage>
</organism>
<dbReference type="Proteomes" id="UP000507962">
    <property type="component" value="Unassembled WGS sequence"/>
</dbReference>
<keyword evidence="4" id="KW-1185">Reference proteome</keyword>
<evidence type="ECO:0000256" key="1">
    <source>
        <dbReference type="SAM" id="Phobius"/>
    </source>
</evidence>
<protein>
    <submittedName>
        <fullName evidence="3">Shoct domain</fullName>
    </submittedName>
</protein>
<dbReference type="RefSeq" id="WP_180137691.1">
    <property type="nucleotide sequence ID" value="NZ_CAADHO010000002.1"/>
</dbReference>
<sequence length="84" mass="9275">MWGCTYNGAGLGHWLFGGGIFGFGLTALIVIIIAALVLKIAKAPHHKKNENLDTLDSLMILKNRFAKGEITEQEYQKMKQTLSV</sequence>
<dbReference type="InterPro" id="IPR018649">
    <property type="entry name" value="SHOCT"/>
</dbReference>
<keyword evidence="1" id="KW-1133">Transmembrane helix</keyword>
<gene>
    <name evidence="3" type="ORF">MSL71_11210</name>
</gene>
<evidence type="ECO:0000313" key="4">
    <source>
        <dbReference type="Proteomes" id="UP000507962"/>
    </source>
</evidence>
<name>A0A4U8YIJ7_9BACT</name>
<dbReference type="Pfam" id="PF09851">
    <property type="entry name" value="SHOCT"/>
    <property type="match status" value="1"/>
</dbReference>
<proteinExistence type="predicted"/>
<keyword evidence="1" id="KW-0812">Transmembrane</keyword>
<keyword evidence="1" id="KW-0472">Membrane</keyword>
<reference evidence="3 4" key="1">
    <citation type="submission" date="2019-03" db="EMBL/GenBank/DDBJ databases">
        <authorList>
            <person name="Nijsse B."/>
        </authorList>
    </citation>
    <scope>NUCLEOTIDE SEQUENCE [LARGE SCALE GENOMIC DNA]</scope>
    <source>
        <strain evidence="3">Desulfoluna butyratoxydans MSL71</strain>
    </source>
</reference>
<dbReference type="EMBL" id="CAADHO010000002">
    <property type="protein sequence ID" value="VFQ43486.1"/>
    <property type="molecule type" value="Genomic_DNA"/>
</dbReference>
<accession>A0A4U8YIJ7</accession>